<keyword evidence="2" id="KW-1133">Transmembrane helix</keyword>
<accession>A0ABS4ZDK2</accession>
<keyword evidence="4" id="KW-1185">Reference proteome</keyword>
<organism evidence="3 4">
    <name type="scientific">Microlunatus capsulatus</name>
    <dbReference type="NCBI Taxonomy" id="99117"/>
    <lineage>
        <taxon>Bacteria</taxon>
        <taxon>Bacillati</taxon>
        <taxon>Actinomycetota</taxon>
        <taxon>Actinomycetes</taxon>
        <taxon>Propionibacteriales</taxon>
        <taxon>Propionibacteriaceae</taxon>
        <taxon>Microlunatus</taxon>
    </lineage>
</organism>
<feature type="transmembrane region" description="Helical" evidence="2">
    <location>
        <begin position="122"/>
        <end position="145"/>
    </location>
</feature>
<feature type="transmembrane region" description="Helical" evidence="2">
    <location>
        <begin position="6"/>
        <end position="26"/>
    </location>
</feature>
<feature type="transmembrane region" description="Helical" evidence="2">
    <location>
        <begin position="60"/>
        <end position="81"/>
    </location>
</feature>
<keyword evidence="2" id="KW-0812">Transmembrane</keyword>
<comment type="caution">
    <text evidence="3">The sequence shown here is derived from an EMBL/GenBank/DDBJ whole genome shotgun (WGS) entry which is preliminary data.</text>
</comment>
<evidence type="ECO:0000313" key="4">
    <source>
        <dbReference type="Proteomes" id="UP000758168"/>
    </source>
</evidence>
<proteinExistence type="predicted"/>
<name>A0ABS4ZDK2_9ACTN</name>
<evidence type="ECO:0000256" key="2">
    <source>
        <dbReference type="SAM" id="Phobius"/>
    </source>
</evidence>
<keyword evidence="2" id="KW-0472">Membrane</keyword>
<protein>
    <submittedName>
        <fullName evidence="3">Uncharacterized protein</fullName>
    </submittedName>
</protein>
<dbReference type="EMBL" id="JAGIOB010000001">
    <property type="protein sequence ID" value="MBP2419140.1"/>
    <property type="molecule type" value="Genomic_DNA"/>
</dbReference>
<evidence type="ECO:0000256" key="1">
    <source>
        <dbReference type="SAM" id="MobiDB-lite"/>
    </source>
</evidence>
<dbReference type="Proteomes" id="UP000758168">
    <property type="component" value="Unassembled WGS sequence"/>
</dbReference>
<evidence type="ECO:0000313" key="3">
    <source>
        <dbReference type="EMBL" id="MBP2419140.1"/>
    </source>
</evidence>
<sequence length="200" mass="20516">MRVLRGLVTATGLTLLGLAGLLELLLRRRSPTTGPGPQPRAAPDPEEPAPLSAAVRRTRLVLGAVGVGVGAYGLLVLLRTVPGGEQLGILVWLAGAVVLHDAVLVPTVSLVRAGAHRTGRRLPGGAVALVDGGLVVIGLLSLVVLPEIWAQSRGPLNPSILPGHYGSALAITWLVVAVVTASGAAVLVALHRRERLPGRP</sequence>
<dbReference type="RefSeq" id="WP_210059223.1">
    <property type="nucleotide sequence ID" value="NZ_BAAAMH010000035.1"/>
</dbReference>
<gene>
    <name evidence="3" type="ORF">JOF54_004062</name>
</gene>
<feature type="transmembrane region" description="Helical" evidence="2">
    <location>
        <begin position="87"/>
        <end position="110"/>
    </location>
</feature>
<reference evidence="3 4" key="1">
    <citation type="submission" date="2021-03" db="EMBL/GenBank/DDBJ databases">
        <title>Sequencing the genomes of 1000 actinobacteria strains.</title>
        <authorList>
            <person name="Klenk H.-P."/>
        </authorList>
    </citation>
    <scope>NUCLEOTIDE SEQUENCE [LARGE SCALE GENOMIC DNA]</scope>
    <source>
        <strain evidence="3 4">DSM 12936</strain>
    </source>
</reference>
<feature type="transmembrane region" description="Helical" evidence="2">
    <location>
        <begin position="165"/>
        <end position="190"/>
    </location>
</feature>
<feature type="region of interest" description="Disordered" evidence="1">
    <location>
        <begin position="29"/>
        <end position="49"/>
    </location>
</feature>